<organism evidence="1">
    <name type="scientific">Rhizophora mucronata</name>
    <name type="common">Asiatic mangrove</name>
    <dbReference type="NCBI Taxonomy" id="61149"/>
    <lineage>
        <taxon>Eukaryota</taxon>
        <taxon>Viridiplantae</taxon>
        <taxon>Streptophyta</taxon>
        <taxon>Embryophyta</taxon>
        <taxon>Tracheophyta</taxon>
        <taxon>Spermatophyta</taxon>
        <taxon>Magnoliopsida</taxon>
        <taxon>eudicotyledons</taxon>
        <taxon>Gunneridae</taxon>
        <taxon>Pentapetalae</taxon>
        <taxon>rosids</taxon>
        <taxon>fabids</taxon>
        <taxon>Malpighiales</taxon>
        <taxon>Rhizophoraceae</taxon>
        <taxon>Rhizophora</taxon>
    </lineage>
</organism>
<dbReference type="EMBL" id="GGEC01072183">
    <property type="protein sequence ID" value="MBX52667.1"/>
    <property type="molecule type" value="Transcribed_RNA"/>
</dbReference>
<sequence>MGYFMQKDSDKKSNKAEIGARIKKNIKIY</sequence>
<protein>
    <submittedName>
        <fullName evidence="1">Uncharacterized protein</fullName>
    </submittedName>
</protein>
<dbReference type="AlphaFoldDB" id="A0A2P2PD65"/>
<accession>A0A2P2PD65</accession>
<proteinExistence type="predicted"/>
<reference evidence="1" key="1">
    <citation type="submission" date="2018-02" db="EMBL/GenBank/DDBJ databases">
        <title>Rhizophora mucronata_Transcriptome.</title>
        <authorList>
            <person name="Meera S.P."/>
            <person name="Sreeshan A."/>
            <person name="Augustine A."/>
        </authorList>
    </citation>
    <scope>NUCLEOTIDE SEQUENCE</scope>
    <source>
        <tissue evidence="1">Leaf</tissue>
    </source>
</reference>
<evidence type="ECO:0000313" key="1">
    <source>
        <dbReference type="EMBL" id="MBX52667.1"/>
    </source>
</evidence>
<name>A0A2P2PD65_RHIMU</name>